<gene>
    <name evidence="2" type="ORF">L9F63_009254</name>
</gene>
<name>A0AAD8AK07_DIPPU</name>
<proteinExistence type="predicted"/>
<dbReference type="EMBL" id="JASPKZ010000419">
    <property type="protein sequence ID" value="KAJ9600484.1"/>
    <property type="molecule type" value="Genomic_DNA"/>
</dbReference>
<accession>A0AAD8AK07</accession>
<evidence type="ECO:0000256" key="1">
    <source>
        <dbReference type="SAM" id="MobiDB-lite"/>
    </source>
</evidence>
<feature type="non-terminal residue" evidence="2">
    <location>
        <position position="1"/>
    </location>
</feature>
<reference evidence="2" key="1">
    <citation type="journal article" date="2023" name="IScience">
        <title>Live-bearing cockroach genome reveals convergent evolutionary mechanisms linked to viviparity in insects and beyond.</title>
        <authorList>
            <person name="Fouks B."/>
            <person name="Harrison M.C."/>
            <person name="Mikhailova A.A."/>
            <person name="Marchal E."/>
            <person name="English S."/>
            <person name="Carruthers M."/>
            <person name="Jennings E.C."/>
            <person name="Chiamaka E.L."/>
            <person name="Frigard R.A."/>
            <person name="Pippel M."/>
            <person name="Attardo G.M."/>
            <person name="Benoit J.B."/>
            <person name="Bornberg-Bauer E."/>
            <person name="Tobe S.S."/>
        </authorList>
    </citation>
    <scope>NUCLEOTIDE SEQUENCE</scope>
    <source>
        <strain evidence="2">Stay&amp;Tobe</strain>
    </source>
</reference>
<feature type="region of interest" description="Disordered" evidence="1">
    <location>
        <begin position="90"/>
        <end position="117"/>
    </location>
</feature>
<organism evidence="2 3">
    <name type="scientific">Diploptera punctata</name>
    <name type="common">Pacific beetle cockroach</name>
    <dbReference type="NCBI Taxonomy" id="6984"/>
    <lineage>
        <taxon>Eukaryota</taxon>
        <taxon>Metazoa</taxon>
        <taxon>Ecdysozoa</taxon>
        <taxon>Arthropoda</taxon>
        <taxon>Hexapoda</taxon>
        <taxon>Insecta</taxon>
        <taxon>Pterygota</taxon>
        <taxon>Neoptera</taxon>
        <taxon>Polyneoptera</taxon>
        <taxon>Dictyoptera</taxon>
        <taxon>Blattodea</taxon>
        <taxon>Blaberoidea</taxon>
        <taxon>Blaberidae</taxon>
        <taxon>Diplopterinae</taxon>
        <taxon>Diploptera</taxon>
    </lineage>
</organism>
<evidence type="ECO:0000313" key="2">
    <source>
        <dbReference type="EMBL" id="KAJ9600484.1"/>
    </source>
</evidence>
<sequence length="117" mass="13635">MWLSYIFSQRNHKIVSVHTLSLAYSGRSGLPLSMLQVFRPRVTDNGDMEMDIKNEEDNQFRSIYIKCETYPAIEPFSSQDPELEDTQIKIKIEENQISRNESFPGDDPLTFEDTKLE</sequence>
<dbReference type="Proteomes" id="UP001233999">
    <property type="component" value="Unassembled WGS sequence"/>
</dbReference>
<comment type="caution">
    <text evidence="2">The sequence shown here is derived from an EMBL/GenBank/DDBJ whole genome shotgun (WGS) entry which is preliminary data.</text>
</comment>
<dbReference type="AlphaFoldDB" id="A0AAD8AK07"/>
<evidence type="ECO:0000313" key="3">
    <source>
        <dbReference type="Proteomes" id="UP001233999"/>
    </source>
</evidence>
<reference evidence="2" key="2">
    <citation type="submission" date="2023-05" db="EMBL/GenBank/DDBJ databases">
        <authorList>
            <person name="Fouks B."/>
        </authorList>
    </citation>
    <scope>NUCLEOTIDE SEQUENCE</scope>
    <source>
        <strain evidence="2">Stay&amp;Tobe</strain>
        <tissue evidence="2">Testes</tissue>
    </source>
</reference>
<protein>
    <submittedName>
        <fullName evidence="2">Uncharacterized protein</fullName>
    </submittedName>
</protein>
<keyword evidence="3" id="KW-1185">Reference proteome</keyword>